<dbReference type="PANTHER" id="PTHR22714:SF2">
    <property type="entry name" value="IONOTROPIC GLUTAMATE RECEPTOR L-GLUTAMATE AND GLYCINE-BINDING DOMAIN-CONTAINING PROTEIN"/>
    <property type="match status" value="1"/>
</dbReference>
<gene>
    <name evidence="1" type="ORF">PENTCL1PPCAC_27638</name>
</gene>
<dbReference type="InterPro" id="IPR040128">
    <property type="entry name" value="T25E4.2-like"/>
</dbReference>
<organism evidence="1 2">
    <name type="scientific">Pristionchus entomophagus</name>
    <dbReference type="NCBI Taxonomy" id="358040"/>
    <lineage>
        <taxon>Eukaryota</taxon>
        <taxon>Metazoa</taxon>
        <taxon>Ecdysozoa</taxon>
        <taxon>Nematoda</taxon>
        <taxon>Chromadorea</taxon>
        <taxon>Rhabditida</taxon>
        <taxon>Rhabditina</taxon>
        <taxon>Diplogasteromorpha</taxon>
        <taxon>Diplogasteroidea</taxon>
        <taxon>Neodiplogasteridae</taxon>
        <taxon>Pristionchus</taxon>
    </lineage>
</organism>
<dbReference type="AlphaFoldDB" id="A0AAV5UET9"/>
<name>A0AAV5UET9_9BILA</name>
<accession>A0AAV5UET9</accession>
<comment type="caution">
    <text evidence="1">The sequence shown here is derived from an EMBL/GenBank/DDBJ whole genome shotgun (WGS) entry which is preliminary data.</text>
</comment>
<reference evidence="1" key="1">
    <citation type="submission" date="2023-10" db="EMBL/GenBank/DDBJ databases">
        <title>Genome assembly of Pristionchus species.</title>
        <authorList>
            <person name="Yoshida K."/>
            <person name="Sommer R.J."/>
        </authorList>
    </citation>
    <scope>NUCLEOTIDE SEQUENCE</scope>
    <source>
        <strain evidence="1">RS0144</strain>
    </source>
</reference>
<dbReference type="SUPFAM" id="SSF53850">
    <property type="entry name" value="Periplasmic binding protein-like II"/>
    <property type="match status" value="1"/>
</dbReference>
<keyword evidence="2" id="KW-1185">Reference proteome</keyword>
<proteinExistence type="predicted"/>
<protein>
    <submittedName>
        <fullName evidence="1">Uncharacterized protein</fullName>
    </submittedName>
</protein>
<dbReference type="PANTHER" id="PTHR22714">
    <property type="entry name" value="PROTEIN CBG02446-RELATED"/>
    <property type="match status" value="1"/>
</dbReference>
<dbReference type="EMBL" id="BTSX01000006">
    <property type="protein sequence ID" value="GMT05464.1"/>
    <property type="molecule type" value="Genomic_DNA"/>
</dbReference>
<sequence>MSIIAIGSNQYKHYHRLSEECQLMSCNRAGVNVDYFTLVVRAAGLTAINYSREIYDDAEYLDMLGNGTADTGWALRRQDPTLLEKVFFTLPVTGVTYGYVANEDRAKIRDLLDKLEWQGFKALIWPRFRLQLYCKGEECERWNGLKVTRAIMAPDTSEVYLNILAQHSNGLGFASIGDELLRGDVIVYNRRAQQLFIADPALTRQPFSFTISSKRRDLVEAFNRAIALTYSIYPRIMARYAPPYGIYSRQVADMVVSPLSVSSFDAIWQFFAI</sequence>
<dbReference type="Proteomes" id="UP001432027">
    <property type="component" value="Unassembled WGS sequence"/>
</dbReference>
<feature type="non-terminal residue" evidence="1">
    <location>
        <position position="273"/>
    </location>
</feature>
<evidence type="ECO:0000313" key="2">
    <source>
        <dbReference type="Proteomes" id="UP001432027"/>
    </source>
</evidence>
<evidence type="ECO:0000313" key="1">
    <source>
        <dbReference type="EMBL" id="GMT05464.1"/>
    </source>
</evidence>